<dbReference type="PANTHER" id="PTHR32502:SF8">
    <property type="entry name" value="N-ACETYLGALACTOSAMINE PERMEASE IIC COMPONENT 1"/>
    <property type="match status" value="1"/>
</dbReference>
<feature type="transmembrane region" description="Helical" evidence="9">
    <location>
        <begin position="135"/>
        <end position="160"/>
    </location>
</feature>
<evidence type="ECO:0000256" key="1">
    <source>
        <dbReference type="ARBA" id="ARBA00004651"/>
    </source>
</evidence>
<keyword evidence="5" id="KW-0598">Phosphotransferase system</keyword>
<comment type="subcellular location">
    <subcellularLocation>
        <location evidence="1">Cell membrane</location>
        <topology evidence="1">Multi-pass membrane protein</topology>
    </subcellularLocation>
</comment>
<proteinExistence type="predicted"/>
<evidence type="ECO:0000256" key="5">
    <source>
        <dbReference type="ARBA" id="ARBA00022683"/>
    </source>
</evidence>
<evidence type="ECO:0000256" key="7">
    <source>
        <dbReference type="ARBA" id="ARBA00022989"/>
    </source>
</evidence>
<evidence type="ECO:0000313" key="11">
    <source>
        <dbReference type="Proteomes" id="UP000559117"/>
    </source>
</evidence>
<keyword evidence="8 9" id="KW-0472">Membrane</keyword>
<dbReference type="GO" id="GO:0009401">
    <property type="term" value="P:phosphoenolpyruvate-dependent sugar phosphotransferase system"/>
    <property type="evidence" value="ECO:0007669"/>
    <property type="project" value="UniProtKB-KW"/>
</dbReference>
<dbReference type="Proteomes" id="UP000559117">
    <property type="component" value="Unassembled WGS sequence"/>
</dbReference>
<dbReference type="InterPro" id="IPR050303">
    <property type="entry name" value="GatZ_KbaZ_carbometab"/>
</dbReference>
<keyword evidence="7 9" id="KW-1133">Transmembrane helix</keyword>
<keyword evidence="11" id="KW-1185">Reference proteome</keyword>
<dbReference type="RefSeq" id="WP_183860117.1">
    <property type="nucleotide sequence ID" value="NZ_JACHFH010000008.1"/>
</dbReference>
<evidence type="ECO:0000256" key="4">
    <source>
        <dbReference type="ARBA" id="ARBA00022597"/>
    </source>
</evidence>
<evidence type="ECO:0000256" key="8">
    <source>
        <dbReference type="ARBA" id="ARBA00023136"/>
    </source>
</evidence>
<accession>A0A840UHZ5</accession>
<organism evidence="10 11">
    <name type="scientific">Pectinatus brassicae</name>
    <dbReference type="NCBI Taxonomy" id="862415"/>
    <lineage>
        <taxon>Bacteria</taxon>
        <taxon>Bacillati</taxon>
        <taxon>Bacillota</taxon>
        <taxon>Negativicutes</taxon>
        <taxon>Selenomonadales</taxon>
        <taxon>Selenomonadaceae</taxon>
        <taxon>Pectinatus</taxon>
    </lineage>
</organism>
<dbReference type="GO" id="GO:0005886">
    <property type="term" value="C:plasma membrane"/>
    <property type="evidence" value="ECO:0007669"/>
    <property type="project" value="UniProtKB-SubCell"/>
</dbReference>
<dbReference type="Pfam" id="PF03609">
    <property type="entry name" value="EII-Sor"/>
    <property type="match status" value="1"/>
</dbReference>
<evidence type="ECO:0000313" key="10">
    <source>
        <dbReference type="EMBL" id="MBB5335800.1"/>
    </source>
</evidence>
<reference evidence="10 11" key="1">
    <citation type="submission" date="2020-08" db="EMBL/GenBank/DDBJ databases">
        <title>Genomic Encyclopedia of Type Strains, Phase IV (KMG-IV): sequencing the most valuable type-strain genomes for metagenomic binning, comparative biology and taxonomic classification.</title>
        <authorList>
            <person name="Goeker M."/>
        </authorList>
    </citation>
    <scope>NUCLEOTIDE SEQUENCE [LARGE SCALE GENOMIC DNA]</scope>
    <source>
        <strain evidence="10 11">DSM 24661</strain>
    </source>
</reference>
<keyword evidence="4" id="KW-0762">Sugar transport</keyword>
<keyword evidence="3" id="KW-1003">Cell membrane</keyword>
<feature type="transmembrane region" description="Helical" evidence="9">
    <location>
        <begin position="52"/>
        <end position="74"/>
    </location>
</feature>
<sequence length="254" mass="27147">MEVTFLQAALIGLFYYLSWSPWFTYVGFFTFNRPLLAGFITGIILGNPLEGALIGAGINVIYLGFISAGGAQMGDPSFAGYVGTALAIASNLDVSTAMAISVPLGTIATVLWIAKMTVNSFFVHWADREVDKGNVNMVAFINVVPSQILLFAMSFIPATLVVYYGPTAVNGMLSILTPNILHVFNVIGAMLPALGIAMNLKLIGNNFTMPFFVLGILCSVYFHMDIIIISIIGIVIALTVSAINYRNGNKGGTV</sequence>
<feature type="transmembrane region" description="Helical" evidence="9">
    <location>
        <begin position="180"/>
        <end position="200"/>
    </location>
</feature>
<dbReference type="AlphaFoldDB" id="A0A840UHZ5"/>
<evidence type="ECO:0000256" key="9">
    <source>
        <dbReference type="SAM" id="Phobius"/>
    </source>
</evidence>
<comment type="caution">
    <text evidence="10">The sequence shown here is derived from an EMBL/GenBank/DDBJ whole genome shotgun (WGS) entry which is preliminary data.</text>
</comment>
<dbReference type="PROSITE" id="PS51106">
    <property type="entry name" value="PTS_EIIC_TYPE_4"/>
    <property type="match status" value="1"/>
</dbReference>
<feature type="transmembrane region" description="Helical" evidence="9">
    <location>
        <begin position="212"/>
        <end position="245"/>
    </location>
</feature>
<protein>
    <submittedName>
        <fullName evidence="10">PTS system mannose-specific IIC component</fullName>
    </submittedName>
</protein>
<evidence type="ECO:0000256" key="2">
    <source>
        <dbReference type="ARBA" id="ARBA00022448"/>
    </source>
</evidence>
<name>A0A840UHZ5_9FIRM</name>
<keyword evidence="2" id="KW-0813">Transport</keyword>
<dbReference type="PANTHER" id="PTHR32502">
    <property type="entry name" value="N-ACETYLGALACTOSAMINE PERMEASE II COMPONENT-RELATED"/>
    <property type="match status" value="1"/>
</dbReference>
<dbReference type="EMBL" id="JACHFH010000008">
    <property type="protein sequence ID" value="MBB5335800.1"/>
    <property type="molecule type" value="Genomic_DNA"/>
</dbReference>
<gene>
    <name evidence="10" type="ORF">HNR32_000934</name>
</gene>
<keyword evidence="6 9" id="KW-0812">Transmembrane</keyword>
<evidence type="ECO:0000256" key="3">
    <source>
        <dbReference type="ARBA" id="ARBA00022475"/>
    </source>
</evidence>
<evidence type="ECO:0000256" key="6">
    <source>
        <dbReference type="ARBA" id="ARBA00022692"/>
    </source>
</evidence>
<dbReference type="InterPro" id="IPR004700">
    <property type="entry name" value="PTS_IIC_man"/>
</dbReference>